<dbReference type="Proteomes" id="UP001140091">
    <property type="component" value="Unassembled WGS sequence"/>
</dbReference>
<dbReference type="InterPro" id="IPR036047">
    <property type="entry name" value="F-box-like_dom_sf"/>
</dbReference>
<keyword evidence="2" id="KW-1185">Reference proteome</keyword>
<comment type="caution">
    <text evidence="1">The sequence shown here is derived from an EMBL/GenBank/DDBJ whole genome shotgun (WGS) entry which is preliminary data.</text>
</comment>
<dbReference type="EMBL" id="JANBPK010001281">
    <property type="protein sequence ID" value="KAJ2923779.1"/>
    <property type="molecule type" value="Genomic_DNA"/>
</dbReference>
<sequence>MSSRYSKPLPPLPLPELPSEIWLKIAGELTPEEKKHLFCLNRTLYDLYMNEKYRDLSLVSTDGVEFVEAMETLK</sequence>
<reference evidence="1" key="1">
    <citation type="submission" date="2022-06" db="EMBL/GenBank/DDBJ databases">
        <title>Genome Sequence of Candolleomyces eurysporus.</title>
        <authorList>
            <person name="Buettner E."/>
        </authorList>
    </citation>
    <scope>NUCLEOTIDE SEQUENCE</scope>
    <source>
        <strain evidence="1">VTCC 930004</strain>
    </source>
</reference>
<evidence type="ECO:0008006" key="3">
    <source>
        <dbReference type="Google" id="ProtNLM"/>
    </source>
</evidence>
<evidence type="ECO:0000313" key="1">
    <source>
        <dbReference type="EMBL" id="KAJ2923779.1"/>
    </source>
</evidence>
<feature type="non-terminal residue" evidence="1">
    <location>
        <position position="74"/>
    </location>
</feature>
<dbReference type="AlphaFoldDB" id="A0A9W8IXT4"/>
<dbReference type="OrthoDB" id="2915292at2759"/>
<name>A0A9W8IXT4_9AGAR</name>
<gene>
    <name evidence="1" type="ORF">H1R20_g13315</name>
</gene>
<organism evidence="1 2">
    <name type="scientific">Candolleomyces eurysporus</name>
    <dbReference type="NCBI Taxonomy" id="2828524"/>
    <lineage>
        <taxon>Eukaryota</taxon>
        <taxon>Fungi</taxon>
        <taxon>Dikarya</taxon>
        <taxon>Basidiomycota</taxon>
        <taxon>Agaricomycotina</taxon>
        <taxon>Agaricomycetes</taxon>
        <taxon>Agaricomycetidae</taxon>
        <taxon>Agaricales</taxon>
        <taxon>Agaricineae</taxon>
        <taxon>Psathyrellaceae</taxon>
        <taxon>Candolleomyces</taxon>
    </lineage>
</organism>
<protein>
    <recommendedName>
        <fullName evidence="3">F-box domain-containing protein</fullName>
    </recommendedName>
</protein>
<proteinExistence type="predicted"/>
<dbReference type="SUPFAM" id="SSF81383">
    <property type="entry name" value="F-box domain"/>
    <property type="match status" value="1"/>
</dbReference>
<evidence type="ECO:0000313" key="2">
    <source>
        <dbReference type="Proteomes" id="UP001140091"/>
    </source>
</evidence>
<accession>A0A9W8IXT4</accession>